<comment type="caution">
    <text evidence="3">The sequence shown here is derived from an EMBL/GenBank/DDBJ whole genome shotgun (WGS) entry which is preliminary data.</text>
</comment>
<reference evidence="3" key="2">
    <citation type="submission" date="2022-10" db="EMBL/GenBank/DDBJ databases">
        <authorList>
            <person name="Trinh H.N."/>
        </authorList>
    </citation>
    <scope>NUCLEOTIDE SEQUENCE</scope>
    <source>
        <strain evidence="3">RN2-1</strain>
    </source>
</reference>
<evidence type="ECO:0000313" key="3">
    <source>
        <dbReference type="EMBL" id="MCW3473027.1"/>
    </source>
</evidence>
<keyword evidence="2" id="KW-0812">Transmembrane</keyword>
<evidence type="ECO:0008006" key="5">
    <source>
        <dbReference type="Google" id="ProtNLM"/>
    </source>
</evidence>
<evidence type="ECO:0000313" key="4">
    <source>
        <dbReference type="Proteomes" id="UP001165679"/>
    </source>
</evidence>
<sequence length="234" mass="25296">MADVSEDDLERLASRLAMVVSEDGEAENAGRAMGQLARRLGLTGGHLKEMFLAGAAARGPAQRQLRRAAAEAERLEREVAALRQSLRLMETNWRSAERERDALQYEVAALRTTVFKSRTASQTRLVMATVILLAVIAAAAISYLVPLGETTPAVPPLPAAAADPAATMRRMGVVRSVRATVFQQPDRAAPVMATLQAGMPVVVRRLVWSMLMQWAEVEVGSSVGYVLTTDIDLS</sequence>
<organism evidence="3 4">
    <name type="scientific">Limobrevibacterium gyesilva</name>
    <dbReference type="NCBI Taxonomy" id="2991712"/>
    <lineage>
        <taxon>Bacteria</taxon>
        <taxon>Pseudomonadati</taxon>
        <taxon>Pseudomonadota</taxon>
        <taxon>Alphaproteobacteria</taxon>
        <taxon>Acetobacterales</taxon>
        <taxon>Acetobacteraceae</taxon>
        <taxon>Limobrevibacterium</taxon>
    </lineage>
</organism>
<name>A0AA42CFJ1_9PROT</name>
<dbReference type="EMBL" id="JAPDNT010000001">
    <property type="protein sequence ID" value="MCW3473027.1"/>
    <property type="molecule type" value="Genomic_DNA"/>
</dbReference>
<keyword evidence="1" id="KW-0175">Coiled coil</keyword>
<feature type="coiled-coil region" evidence="1">
    <location>
        <begin position="58"/>
        <end position="92"/>
    </location>
</feature>
<evidence type="ECO:0000256" key="1">
    <source>
        <dbReference type="SAM" id="Coils"/>
    </source>
</evidence>
<dbReference type="Proteomes" id="UP001165679">
    <property type="component" value="Unassembled WGS sequence"/>
</dbReference>
<evidence type="ECO:0000256" key="2">
    <source>
        <dbReference type="SAM" id="Phobius"/>
    </source>
</evidence>
<keyword evidence="2" id="KW-0472">Membrane</keyword>
<dbReference type="AlphaFoldDB" id="A0AA42CFJ1"/>
<reference evidence="3" key="1">
    <citation type="submission" date="2022-09" db="EMBL/GenBank/DDBJ databases">
        <title>Rhodovastum sp. nov. RN2-1 isolated from soil in Seongnam, South Korea.</title>
        <authorList>
            <person name="Le N.T."/>
        </authorList>
    </citation>
    <scope>NUCLEOTIDE SEQUENCE</scope>
    <source>
        <strain evidence="3">RN2-1</strain>
    </source>
</reference>
<keyword evidence="4" id="KW-1185">Reference proteome</keyword>
<keyword evidence="2" id="KW-1133">Transmembrane helix</keyword>
<feature type="transmembrane region" description="Helical" evidence="2">
    <location>
        <begin position="125"/>
        <end position="145"/>
    </location>
</feature>
<gene>
    <name evidence="3" type="ORF">OL599_00410</name>
</gene>
<dbReference type="RefSeq" id="WP_264711609.1">
    <property type="nucleotide sequence ID" value="NZ_JAPDNT010000001.1"/>
</dbReference>
<proteinExistence type="predicted"/>
<accession>A0AA42CFJ1</accession>
<protein>
    <recommendedName>
        <fullName evidence="5">SH3 domain-containing protein</fullName>
    </recommendedName>
</protein>